<protein>
    <recommendedName>
        <fullName evidence="3">HTH tetR-type domain-containing protein</fullName>
    </recommendedName>
</protein>
<keyword evidence="1 2" id="KW-0238">DNA-binding</keyword>
<name>A0A1A3P0A9_MYCAS</name>
<dbReference type="EMBL" id="LZLS01000101">
    <property type="protein sequence ID" value="OBK27095.1"/>
    <property type="molecule type" value="Genomic_DNA"/>
</dbReference>
<feature type="domain" description="HTH tetR-type" evidence="3">
    <location>
        <begin position="7"/>
        <end position="67"/>
    </location>
</feature>
<dbReference type="InterPro" id="IPR050109">
    <property type="entry name" value="HTH-type_TetR-like_transc_reg"/>
</dbReference>
<evidence type="ECO:0000313" key="4">
    <source>
        <dbReference type="EMBL" id="OBK27095.1"/>
    </source>
</evidence>
<dbReference type="Pfam" id="PF00440">
    <property type="entry name" value="TetR_N"/>
    <property type="match status" value="1"/>
</dbReference>
<dbReference type="Proteomes" id="UP000093928">
    <property type="component" value="Unassembled WGS sequence"/>
</dbReference>
<dbReference type="PROSITE" id="PS50977">
    <property type="entry name" value="HTH_TETR_2"/>
    <property type="match status" value="1"/>
</dbReference>
<gene>
    <name evidence="4" type="ORF">A5634_01530</name>
</gene>
<proteinExistence type="predicted"/>
<evidence type="ECO:0000259" key="3">
    <source>
        <dbReference type="PROSITE" id="PS50977"/>
    </source>
</evidence>
<accession>A0A1A3P0A9</accession>
<evidence type="ECO:0000256" key="2">
    <source>
        <dbReference type="PROSITE-ProRule" id="PRU00335"/>
    </source>
</evidence>
<dbReference type="PANTHER" id="PTHR30055">
    <property type="entry name" value="HTH-TYPE TRANSCRIPTIONAL REGULATOR RUTR"/>
    <property type="match status" value="1"/>
</dbReference>
<dbReference type="AlphaFoldDB" id="A0A1A3P0A9"/>
<dbReference type="InterPro" id="IPR001647">
    <property type="entry name" value="HTH_TetR"/>
</dbReference>
<dbReference type="Gene3D" id="1.10.357.10">
    <property type="entry name" value="Tetracycline Repressor, domain 2"/>
    <property type="match status" value="1"/>
</dbReference>
<sequence length="209" mass="22485">MQPAGEPSHTSEILDATLHAATCGGYSAVQMRAVADVAGIGVGTLYRYFPSKPHLLVAVLRREFDRLAADCPWHRHDIAPAHRVAALTSRLHAEWQLDPKLTAATTRAVVVADATAAPIVTQTADILQQLFARALGGDTVTENHHDLAGLITDVWLANLTAFSGHRLSAAQARERIDRGTELILRQASSIKPHVIKGKDHPNQPPSKAG</sequence>
<dbReference type="PRINTS" id="PR00455">
    <property type="entry name" value="HTHTETR"/>
</dbReference>
<evidence type="ECO:0000313" key="5">
    <source>
        <dbReference type="Proteomes" id="UP000093928"/>
    </source>
</evidence>
<dbReference type="GO" id="GO:0003700">
    <property type="term" value="F:DNA-binding transcription factor activity"/>
    <property type="evidence" value="ECO:0007669"/>
    <property type="project" value="TreeGrafter"/>
</dbReference>
<dbReference type="GO" id="GO:0000976">
    <property type="term" value="F:transcription cis-regulatory region binding"/>
    <property type="evidence" value="ECO:0007669"/>
    <property type="project" value="TreeGrafter"/>
</dbReference>
<dbReference type="Pfam" id="PF17925">
    <property type="entry name" value="TetR_C_20"/>
    <property type="match status" value="1"/>
</dbReference>
<dbReference type="SUPFAM" id="SSF46689">
    <property type="entry name" value="Homeodomain-like"/>
    <property type="match status" value="1"/>
</dbReference>
<organism evidence="4 5">
    <name type="scientific">Mycobacterium asiaticum</name>
    <dbReference type="NCBI Taxonomy" id="1790"/>
    <lineage>
        <taxon>Bacteria</taxon>
        <taxon>Bacillati</taxon>
        <taxon>Actinomycetota</taxon>
        <taxon>Actinomycetes</taxon>
        <taxon>Mycobacteriales</taxon>
        <taxon>Mycobacteriaceae</taxon>
        <taxon>Mycobacterium</taxon>
    </lineage>
</organism>
<comment type="caution">
    <text evidence="4">The sequence shown here is derived from an EMBL/GenBank/DDBJ whole genome shotgun (WGS) entry which is preliminary data.</text>
</comment>
<evidence type="ECO:0000256" key="1">
    <source>
        <dbReference type="ARBA" id="ARBA00023125"/>
    </source>
</evidence>
<dbReference type="InterPro" id="IPR041642">
    <property type="entry name" value="KstR_C"/>
</dbReference>
<feature type="DNA-binding region" description="H-T-H motif" evidence="2">
    <location>
        <begin position="30"/>
        <end position="49"/>
    </location>
</feature>
<dbReference type="PANTHER" id="PTHR30055:SF242">
    <property type="entry name" value="HTH-TYPE TRANSCRIPTIONAL REPRESSOR KSTR"/>
    <property type="match status" value="1"/>
</dbReference>
<reference evidence="4 5" key="1">
    <citation type="submission" date="2016-06" db="EMBL/GenBank/DDBJ databases">
        <authorList>
            <person name="Kjaerup R.B."/>
            <person name="Dalgaard T.S."/>
            <person name="Juul-Madsen H.R."/>
        </authorList>
    </citation>
    <scope>NUCLEOTIDE SEQUENCE [LARGE SCALE GENOMIC DNA]</scope>
    <source>
        <strain evidence="4 5">1165133.8</strain>
    </source>
</reference>
<dbReference type="InterPro" id="IPR009057">
    <property type="entry name" value="Homeodomain-like_sf"/>
</dbReference>